<dbReference type="InterPro" id="IPR032466">
    <property type="entry name" value="Metal_Hydrolase"/>
</dbReference>
<accession>A0ABQ1IAD6</accession>
<dbReference type="NCBIfam" id="NF011990">
    <property type="entry name" value="PRK15446.2-6"/>
    <property type="match status" value="1"/>
</dbReference>
<dbReference type="InterPro" id="IPR011059">
    <property type="entry name" value="Metal-dep_hydrolase_composite"/>
</dbReference>
<dbReference type="NCBIfam" id="NF011984">
    <property type="entry name" value="PRK15446.1-5"/>
    <property type="match status" value="1"/>
</dbReference>
<feature type="domain" description="Amidohydrolase 3" evidence="1">
    <location>
        <begin position="82"/>
        <end position="363"/>
    </location>
</feature>
<comment type="caution">
    <text evidence="2">The sequence shown here is derived from an EMBL/GenBank/DDBJ whole genome shotgun (WGS) entry which is preliminary data.</text>
</comment>
<evidence type="ECO:0000259" key="1">
    <source>
        <dbReference type="Pfam" id="PF07969"/>
    </source>
</evidence>
<dbReference type="SUPFAM" id="SSF51556">
    <property type="entry name" value="Metallo-dependent hydrolases"/>
    <property type="match status" value="1"/>
</dbReference>
<dbReference type="InterPro" id="IPR012696">
    <property type="entry name" value="PhnM"/>
</dbReference>
<dbReference type="PANTHER" id="PTHR43135">
    <property type="entry name" value="ALPHA-D-RIBOSE 1-METHYLPHOSPHONATE 5-TRIPHOSPHATE DIPHOSPHATASE"/>
    <property type="match status" value="1"/>
</dbReference>
<dbReference type="Gene3D" id="3.20.20.140">
    <property type="entry name" value="Metal-dependent hydrolases"/>
    <property type="match status" value="2"/>
</dbReference>
<name>A0ABQ1IAD6_9PROT</name>
<keyword evidence="3" id="KW-1185">Reference proteome</keyword>
<proteinExistence type="predicted"/>
<dbReference type="Proteomes" id="UP000603352">
    <property type="component" value="Unassembled WGS sequence"/>
</dbReference>
<evidence type="ECO:0000313" key="2">
    <source>
        <dbReference type="EMBL" id="GGB24653.1"/>
    </source>
</evidence>
<gene>
    <name evidence="2" type="ORF">GCM10011505_02410</name>
</gene>
<organism evidence="2 3">
    <name type="scientific">Tistrella bauzanensis</name>
    <dbReference type="NCBI Taxonomy" id="657419"/>
    <lineage>
        <taxon>Bacteria</taxon>
        <taxon>Pseudomonadati</taxon>
        <taxon>Pseudomonadota</taxon>
        <taxon>Alphaproteobacteria</taxon>
        <taxon>Geminicoccales</taxon>
        <taxon>Geminicoccaceae</taxon>
        <taxon>Tistrella</taxon>
    </lineage>
</organism>
<dbReference type="CDD" id="cd01306">
    <property type="entry name" value="PhnM"/>
    <property type="match status" value="1"/>
</dbReference>
<dbReference type="NCBIfam" id="NF011987">
    <property type="entry name" value="PRK15446.2-3"/>
    <property type="match status" value="1"/>
</dbReference>
<dbReference type="SUPFAM" id="SSF51338">
    <property type="entry name" value="Composite domain of metallo-dependent hydrolases"/>
    <property type="match status" value="1"/>
</dbReference>
<dbReference type="RefSeq" id="WP_188574139.1">
    <property type="nucleotide sequence ID" value="NZ_BMDZ01000002.1"/>
</dbReference>
<dbReference type="InterPro" id="IPR013108">
    <property type="entry name" value="Amidohydro_3"/>
</dbReference>
<dbReference type="NCBIfam" id="NF011981">
    <property type="entry name" value="PRK15446.1-2"/>
    <property type="match status" value="1"/>
</dbReference>
<protein>
    <submittedName>
        <fullName evidence="2">Amidohydrolase</fullName>
    </submittedName>
</protein>
<evidence type="ECO:0000313" key="3">
    <source>
        <dbReference type="Proteomes" id="UP000603352"/>
    </source>
</evidence>
<dbReference type="Pfam" id="PF07969">
    <property type="entry name" value="Amidohydro_3"/>
    <property type="match status" value="1"/>
</dbReference>
<dbReference type="NCBIfam" id="TIGR02318">
    <property type="entry name" value="phosphono_phnM"/>
    <property type="match status" value="1"/>
</dbReference>
<dbReference type="PIRSF" id="PIRSF038971">
    <property type="entry name" value="PhnM"/>
    <property type="match status" value="1"/>
</dbReference>
<dbReference type="Gene3D" id="2.30.40.10">
    <property type="entry name" value="Urease, subunit C, domain 1"/>
    <property type="match status" value="1"/>
</dbReference>
<dbReference type="InterPro" id="IPR051781">
    <property type="entry name" value="Metallo-dep_Hydrolase"/>
</dbReference>
<dbReference type="EMBL" id="BMDZ01000002">
    <property type="protein sequence ID" value="GGB24653.1"/>
    <property type="molecule type" value="Genomic_DNA"/>
</dbReference>
<sequence length="381" mass="40533">MTFETVLTNARVVTPDAVLPAGTVVIADGRIIELSDGVSAVPGAQDLAGDLLIPGLIELHTDNLERHFAPRPGVRWPALPAVRAHDVELAAAGITTVFDAVTIGDLKQGNRGRDLADMINAVADAKARGLLRIDHRLHLRCEIAHERMQALVEPLIDHPLTAMLSIMDHTPGQRQFVNEDKYREYYMGKHGVRADEIDALIAGQKRMQMEYGPANRAFVVAEARARGYALASHDDATPAHVAEAEADGCSVAEFPTTIDAARASRDAGMAVLMGAPNFVRGGSHSGNVSARELADAGLLDVLSSDYVPASMLHAALMLGAVGGIGLAAAIRTVTDRPARAVGLDDRGRIAAGARADLVRLSVVDEHVPVVRAVWRAAERVL</sequence>
<reference evidence="3" key="1">
    <citation type="journal article" date="2019" name="Int. J. Syst. Evol. Microbiol.">
        <title>The Global Catalogue of Microorganisms (GCM) 10K type strain sequencing project: providing services to taxonomists for standard genome sequencing and annotation.</title>
        <authorList>
            <consortium name="The Broad Institute Genomics Platform"/>
            <consortium name="The Broad Institute Genome Sequencing Center for Infectious Disease"/>
            <person name="Wu L."/>
            <person name="Ma J."/>
        </authorList>
    </citation>
    <scope>NUCLEOTIDE SEQUENCE [LARGE SCALE GENOMIC DNA]</scope>
    <source>
        <strain evidence="3">CGMCC 1.10188</strain>
    </source>
</reference>
<dbReference type="PANTHER" id="PTHR43135:SF3">
    <property type="entry name" value="ALPHA-D-RIBOSE 1-METHYLPHOSPHONATE 5-TRIPHOSPHATE DIPHOSPHATASE"/>
    <property type="match status" value="1"/>
</dbReference>